<evidence type="ECO:0000259" key="2">
    <source>
        <dbReference type="PROSITE" id="PS51707"/>
    </source>
</evidence>
<dbReference type="InterPro" id="IPR023577">
    <property type="entry name" value="CYTH_domain"/>
</dbReference>
<dbReference type="InterPro" id="IPR033469">
    <property type="entry name" value="CYTH-like_dom_sf"/>
</dbReference>
<dbReference type="Pfam" id="PF01928">
    <property type="entry name" value="CYTH"/>
    <property type="match status" value="2"/>
</dbReference>
<dbReference type="AlphaFoldDB" id="A0A151SY55"/>
<dbReference type="GO" id="GO:0016462">
    <property type="term" value="F:pyrophosphatase activity"/>
    <property type="evidence" value="ECO:0007669"/>
    <property type="project" value="UniProtKB-ARBA"/>
</dbReference>
<keyword evidence="1" id="KW-0472">Membrane</keyword>
<dbReference type="CDD" id="cd02028">
    <property type="entry name" value="UMPK_like"/>
    <property type="match status" value="1"/>
</dbReference>
<dbReference type="EC" id="2.7.1.48" evidence="3"/>
<dbReference type="GO" id="GO:0005524">
    <property type="term" value="F:ATP binding"/>
    <property type="evidence" value="ECO:0007669"/>
    <property type="project" value="InterPro"/>
</dbReference>
<accession>A0A151SY55</accession>
<keyword evidence="1" id="KW-1133">Transmembrane helix</keyword>
<keyword evidence="3" id="KW-0418">Kinase</keyword>
<dbReference type="GO" id="GO:0004849">
    <property type="term" value="F:uridine kinase activity"/>
    <property type="evidence" value="ECO:0007669"/>
    <property type="project" value="UniProtKB-EC"/>
</dbReference>
<dbReference type="PANTHER" id="PTHR10285">
    <property type="entry name" value="URIDINE KINASE"/>
    <property type="match status" value="1"/>
</dbReference>
<dbReference type="Gramene" id="C.cajan_14737.t">
    <property type="protein sequence ID" value="C.cajan_14737.t"/>
    <property type="gene ID" value="C.cajan_14737"/>
</dbReference>
<dbReference type="SUPFAM" id="SSF55154">
    <property type="entry name" value="CYTH-like phosphatases"/>
    <property type="match status" value="1"/>
</dbReference>
<dbReference type="Proteomes" id="UP000075243">
    <property type="component" value="Chromosome 10"/>
</dbReference>
<feature type="transmembrane region" description="Helical" evidence="1">
    <location>
        <begin position="309"/>
        <end position="333"/>
    </location>
</feature>
<evidence type="ECO:0000313" key="3">
    <source>
        <dbReference type="EMBL" id="KYP59730.1"/>
    </source>
</evidence>
<dbReference type="PRINTS" id="PR00988">
    <property type="entry name" value="URIDINKINASE"/>
</dbReference>
<protein>
    <submittedName>
        <fullName evidence="3">Uridine-cytidine kinase C</fullName>
        <ecNumber evidence="3">2.7.1.48</ecNumber>
    </submittedName>
</protein>
<dbReference type="InterPro" id="IPR006083">
    <property type="entry name" value="PRK/URK"/>
</dbReference>
<dbReference type="Pfam" id="PF00485">
    <property type="entry name" value="PRK"/>
    <property type="match status" value="1"/>
</dbReference>
<dbReference type="OMA" id="MPGIAVI"/>
<feature type="transmembrane region" description="Helical" evidence="1">
    <location>
        <begin position="367"/>
        <end position="386"/>
    </location>
</feature>
<name>A0A151SY55_CAJCA</name>
<dbReference type="EMBL" id="CM003612">
    <property type="protein sequence ID" value="KYP59730.1"/>
    <property type="molecule type" value="Genomic_DNA"/>
</dbReference>
<dbReference type="InterPro" id="IPR027417">
    <property type="entry name" value="P-loop_NTPase"/>
</dbReference>
<reference evidence="3 4" key="1">
    <citation type="journal article" date="2012" name="Nat. Biotechnol.">
        <title>Draft genome sequence of pigeonpea (Cajanus cajan), an orphan legume crop of resource-poor farmers.</title>
        <authorList>
            <person name="Varshney R.K."/>
            <person name="Chen W."/>
            <person name="Li Y."/>
            <person name="Bharti A.K."/>
            <person name="Saxena R.K."/>
            <person name="Schlueter J.A."/>
            <person name="Donoghue M.T."/>
            <person name="Azam S."/>
            <person name="Fan G."/>
            <person name="Whaley A.M."/>
            <person name="Farmer A.D."/>
            <person name="Sheridan J."/>
            <person name="Iwata A."/>
            <person name="Tuteja R."/>
            <person name="Penmetsa R.V."/>
            <person name="Wu W."/>
            <person name="Upadhyaya H.D."/>
            <person name="Yang S.P."/>
            <person name="Shah T."/>
            <person name="Saxena K.B."/>
            <person name="Michael T."/>
            <person name="McCombie W.R."/>
            <person name="Yang B."/>
            <person name="Zhang G."/>
            <person name="Yang H."/>
            <person name="Wang J."/>
            <person name="Spillane C."/>
            <person name="Cook D.R."/>
            <person name="May G.D."/>
            <person name="Xu X."/>
            <person name="Jackson S.A."/>
        </authorList>
    </citation>
    <scope>NUCLEOTIDE SEQUENCE [LARGE SCALE GENOMIC DNA]</scope>
    <source>
        <strain evidence="4">cv. Asha</strain>
    </source>
</reference>
<evidence type="ECO:0000313" key="4">
    <source>
        <dbReference type="Proteomes" id="UP000075243"/>
    </source>
</evidence>
<dbReference type="Gene3D" id="3.40.50.300">
    <property type="entry name" value="P-loop containing nucleotide triphosphate hydrolases"/>
    <property type="match status" value="1"/>
</dbReference>
<feature type="domain" description="CYTH" evidence="2">
    <location>
        <begin position="252"/>
        <end position="447"/>
    </location>
</feature>
<sequence length="496" mass="56723">MTKDTSDADSQHKRLGLLKDQVHLVKRKDSDRYEIAPIQDQLSFEKGFFIVIRACQLLAQKNDGIILVGVAGPSGAGKTVFTEKILTFMPSIAVISMDNYNDSSRIVDGNFDDPRLTDYDTLLQNLHDLKEGKPVQVPIYDFKSSSRTGYRTVEAPSSRIVIIEGIYALSEKLRPLLDLRVSVTGGVHLDLVKRVIRDIQRAGQEPEEIIHQISETVYPMYKAFIEPDLQTAHIKIINKFNPFTGFQSPTYILKVPRDVAVDKIKAVLSEDFMETTEQTYDIYLLPPGEDPETCQSYLRMRNKDGKYSLMFEVWFLAIFLYSIVTWCFVYLFFSSPVTFQKGAFRANPKEWVTDNPFVISPRITFEVSVRLLGGLMALGYTIATILKRNSHVFSDDRVFVKLDWLEQLNRHYVQVQGRDRLVVKYIGEQLGLEGSYIPRTYIEQIQIEKLVDEVMALPDDLKTKLSLDEDLVSSPKEALSRASADRVAMRNKHLRR</sequence>
<keyword evidence="4" id="KW-1185">Reference proteome</keyword>
<organism evidence="3 4">
    <name type="scientific">Cajanus cajan</name>
    <name type="common">Pigeon pea</name>
    <name type="synonym">Cajanus indicus</name>
    <dbReference type="NCBI Taxonomy" id="3821"/>
    <lineage>
        <taxon>Eukaryota</taxon>
        <taxon>Viridiplantae</taxon>
        <taxon>Streptophyta</taxon>
        <taxon>Embryophyta</taxon>
        <taxon>Tracheophyta</taxon>
        <taxon>Spermatophyta</taxon>
        <taxon>Magnoliopsida</taxon>
        <taxon>eudicotyledons</taxon>
        <taxon>Gunneridae</taxon>
        <taxon>Pentapetalae</taxon>
        <taxon>rosids</taxon>
        <taxon>fabids</taxon>
        <taxon>Fabales</taxon>
        <taxon>Fabaceae</taxon>
        <taxon>Papilionoideae</taxon>
        <taxon>50 kb inversion clade</taxon>
        <taxon>NPAAA clade</taxon>
        <taxon>indigoferoid/millettioid clade</taxon>
        <taxon>Phaseoleae</taxon>
        <taxon>Cajanus</taxon>
    </lineage>
</organism>
<proteinExistence type="predicted"/>
<dbReference type="SUPFAM" id="SSF52540">
    <property type="entry name" value="P-loop containing nucleoside triphosphate hydrolases"/>
    <property type="match status" value="1"/>
</dbReference>
<keyword evidence="3" id="KW-0808">Transferase</keyword>
<gene>
    <name evidence="3" type="ORF">KK1_015172</name>
</gene>
<keyword evidence="1" id="KW-0812">Transmembrane</keyword>
<dbReference type="PROSITE" id="PS51707">
    <property type="entry name" value="CYTH"/>
    <property type="match status" value="1"/>
</dbReference>
<evidence type="ECO:0000256" key="1">
    <source>
        <dbReference type="SAM" id="Phobius"/>
    </source>
</evidence>
<dbReference type="STRING" id="3821.A0A151SY55"/>